<dbReference type="Proteomes" id="UP000828390">
    <property type="component" value="Unassembled WGS sequence"/>
</dbReference>
<proteinExistence type="predicted"/>
<gene>
    <name evidence="1" type="ORF">DPMN_048721</name>
</gene>
<keyword evidence="2" id="KW-1185">Reference proteome</keyword>
<organism evidence="1 2">
    <name type="scientific">Dreissena polymorpha</name>
    <name type="common">Zebra mussel</name>
    <name type="synonym">Mytilus polymorpha</name>
    <dbReference type="NCBI Taxonomy" id="45954"/>
    <lineage>
        <taxon>Eukaryota</taxon>
        <taxon>Metazoa</taxon>
        <taxon>Spiralia</taxon>
        <taxon>Lophotrochozoa</taxon>
        <taxon>Mollusca</taxon>
        <taxon>Bivalvia</taxon>
        <taxon>Autobranchia</taxon>
        <taxon>Heteroconchia</taxon>
        <taxon>Euheterodonta</taxon>
        <taxon>Imparidentia</taxon>
        <taxon>Neoheterodontei</taxon>
        <taxon>Myida</taxon>
        <taxon>Dreissenoidea</taxon>
        <taxon>Dreissenidae</taxon>
        <taxon>Dreissena</taxon>
    </lineage>
</organism>
<evidence type="ECO:0000313" key="2">
    <source>
        <dbReference type="Proteomes" id="UP000828390"/>
    </source>
</evidence>
<reference evidence="1" key="1">
    <citation type="journal article" date="2019" name="bioRxiv">
        <title>The Genome of the Zebra Mussel, Dreissena polymorpha: A Resource for Invasive Species Research.</title>
        <authorList>
            <person name="McCartney M.A."/>
            <person name="Auch B."/>
            <person name="Kono T."/>
            <person name="Mallez S."/>
            <person name="Zhang Y."/>
            <person name="Obille A."/>
            <person name="Becker A."/>
            <person name="Abrahante J.E."/>
            <person name="Garbe J."/>
            <person name="Badalamenti J.P."/>
            <person name="Herman A."/>
            <person name="Mangelson H."/>
            <person name="Liachko I."/>
            <person name="Sullivan S."/>
            <person name="Sone E.D."/>
            <person name="Koren S."/>
            <person name="Silverstein K.A.T."/>
            <person name="Beckman K.B."/>
            <person name="Gohl D.M."/>
        </authorList>
    </citation>
    <scope>NUCLEOTIDE SEQUENCE</scope>
    <source>
        <strain evidence="1">Duluth1</strain>
        <tissue evidence="1">Whole animal</tissue>
    </source>
</reference>
<name>A0A9D4DA37_DREPO</name>
<reference evidence="1" key="2">
    <citation type="submission" date="2020-11" db="EMBL/GenBank/DDBJ databases">
        <authorList>
            <person name="McCartney M.A."/>
            <person name="Auch B."/>
            <person name="Kono T."/>
            <person name="Mallez S."/>
            <person name="Becker A."/>
            <person name="Gohl D.M."/>
            <person name="Silverstein K.A.T."/>
            <person name="Koren S."/>
            <person name="Bechman K.B."/>
            <person name="Herman A."/>
            <person name="Abrahante J.E."/>
            <person name="Garbe J."/>
        </authorList>
    </citation>
    <scope>NUCLEOTIDE SEQUENCE</scope>
    <source>
        <strain evidence="1">Duluth1</strain>
        <tissue evidence="1">Whole animal</tissue>
    </source>
</reference>
<sequence>MISLVAVQSWILLFQKLVRRREDFRRAYHLLGRRQNHLILWSGRDARWNFHQDSQTLLCIKYAVS</sequence>
<accession>A0A9D4DA37</accession>
<dbReference type="AlphaFoldDB" id="A0A9D4DA37"/>
<evidence type="ECO:0000313" key="1">
    <source>
        <dbReference type="EMBL" id="KAH3741991.1"/>
    </source>
</evidence>
<protein>
    <submittedName>
        <fullName evidence="1">Uncharacterized protein</fullName>
    </submittedName>
</protein>
<comment type="caution">
    <text evidence="1">The sequence shown here is derived from an EMBL/GenBank/DDBJ whole genome shotgun (WGS) entry which is preliminary data.</text>
</comment>
<dbReference type="EMBL" id="JAIWYP010000011">
    <property type="protein sequence ID" value="KAH3741991.1"/>
    <property type="molecule type" value="Genomic_DNA"/>
</dbReference>